<dbReference type="EMBL" id="SBII01000017">
    <property type="protein sequence ID" value="RWW91794.1"/>
    <property type="molecule type" value="Genomic_DNA"/>
</dbReference>
<dbReference type="AlphaFoldDB" id="A0A3S4ST30"/>
<comment type="caution">
    <text evidence="2">The sequence shown here is derived from an EMBL/GenBank/DDBJ whole genome shotgun (WGS) entry which is preliminary data.</text>
</comment>
<accession>A0A3S4ST30</accession>
<name>A0A3S4ST30_9FLAO</name>
<sequence>MKELFIWFNRTRVPEGYPLKDDFILKNSFKKDKAKEIPTQQWKLFNPFKMKFPPVDDYKLPSEMYMVIIKVSNKKIFFDYYGYSNNVAFASDKFLGFLQKNGLDDSYYEKAKLRVIDLEGNVLTSGDYWALRFGKFDDHLFDFHPEAKKRVAGVKNYFLYPEMDLVKTIPSKNVYYLSEFCYHTSIVFSKDVKEEVIEKFYSPEIYKVSDFPYVYNNQYKWDILPFDNEFLI</sequence>
<evidence type="ECO:0000313" key="3">
    <source>
        <dbReference type="Proteomes" id="UP000287527"/>
    </source>
</evidence>
<organism evidence="2 3">
    <name type="scientific">Flavobacterium cerinum</name>
    <dbReference type="NCBI Taxonomy" id="2502784"/>
    <lineage>
        <taxon>Bacteria</taxon>
        <taxon>Pseudomonadati</taxon>
        <taxon>Bacteroidota</taxon>
        <taxon>Flavobacteriia</taxon>
        <taxon>Flavobacteriales</taxon>
        <taxon>Flavobacteriaceae</taxon>
        <taxon>Flavobacterium</taxon>
    </lineage>
</organism>
<dbReference type="RefSeq" id="WP_128391402.1">
    <property type="nucleotide sequence ID" value="NZ_SBII01000017.1"/>
</dbReference>
<proteinExistence type="predicted"/>
<dbReference type="OrthoDB" id="663131at2"/>
<dbReference type="Pfam" id="PF15570">
    <property type="entry name" value="Imm43"/>
    <property type="match status" value="1"/>
</dbReference>
<evidence type="ECO:0000259" key="1">
    <source>
        <dbReference type="Pfam" id="PF15570"/>
    </source>
</evidence>
<dbReference type="InterPro" id="IPR029079">
    <property type="entry name" value="Imm43"/>
</dbReference>
<dbReference type="Proteomes" id="UP000287527">
    <property type="component" value="Unassembled WGS sequence"/>
</dbReference>
<feature type="domain" description="Immunity protein 43" evidence="1">
    <location>
        <begin position="9"/>
        <end position="223"/>
    </location>
</feature>
<protein>
    <recommendedName>
        <fullName evidence="1">Immunity protein 43 domain-containing protein</fullName>
    </recommendedName>
</protein>
<evidence type="ECO:0000313" key="2">
    <source>
        <dbReference type="EMBL" id="RWW91794.1"/>
    </source>
</evidence>
<gene>
    <name evidence="2" type="ORF">EPI11_18090</name>
</gene>
<reference evidence="2 3" key="1">
    <citation type="submission" date="2019-01" db="EMBL/GenBank/DDBJ databases">
        <title>Flavobacterium sp. nov.,isolated from freshwater.</title>
        <authorList>
            <person name="Zhang R."/>
            <person name="Du Z.-J."/>
        </authorList>
    </citation>
    <scope>NUCLEOTIDE SEQUENCE [LARGE SCALE GENOMIC DNA]</scope>
    <source>
        <strain evidence="2 3">1E403</strain>
    </source>
</reference>
<keyword evidence="3" id="KW-1185">Reference proteome</keyword>